<accession>A0A096ZNX9</accession>
<dbReference type="CDD" id="cd00198">
    <property type="entry name" value="vWFA"/>
    <property type="match status" value="1"/>
</dbReference>
<dbReference type="SUPFAM" id="SSF53300">
    <property type="entry name" value="vWA-like"/>
    <property type="match status" value="1"/>
</dbReference>
<sequence>MTDDHVVKVMGGREATERFVIVGEDGYSEFWRRDKSPVEPLELAKLLQALRKITLFVGRNVGSIVWSGMEVENAIAIDPTPIMGKYPVPASKVDLMVGIAIQEAYKKVEWSSRLRQDAHARVQPPPQYEYKFDMFFSLCEDVYVDCLSNHGVFGYYTEAARKWRISRNNARLISPPTASEMLHYWWDIAADRNKDRFREGFKDRTVGHIVDRGSLVKFYKPPIDLLNRIVVPLRDECPKIRSVTERGEYRLDLYLSVWPELLDLIKFWPGDSGDRFLVPDGCDEDLAKEDEEFKAVKATIVSYAQLIERAIPNKRHDFTEELKESVDRPEMVVPIEGSDIVMQARNKVDELLLRRLERVVKAATQRRTKFNRGVQTGKIHRRSLYRAHTTGAVFQQKLHEFELRGNIILLVDATGSMADPVKWHQAEVTYQTLYYAIHSCNKNARLFAYNEVKQTCRITELYRAGKMLTVLPQGKTASGEAIIAATMSTRNSQRKRLVIHITDGASNWGCGVDEAISYCRRNRVSLLTLGIGCSPAGKQSLRAEYGNLVEFIDDTAELPRLLSKLLNYDKRP</sequence>
<organism evidence="1">
    <name type="scientific">Thauera sp. pCyN2</name>
    <dbReference type="NCBI Taxonomy" id="1551544"/>
    <lineage>
        <taxon>Bacteria</taxon>
        <taxon>Pseudomonadati</taxon>
        <taxon>Pseudomonadota</taxon>
        <taxon>Betaproteobacteria</taxon>
        <taxon>Rhodocyclales</taxon>
        <taxon>Zoogloeaceae</taxon>
        <taxon>Thauera</taxon>
    </lineage>
</organism>
<dbReference type="InterPro" id="IPR036465">
    <property type="entry name" value="vWFA_dom_sf"/>
</dbReference>
<dbReference type="EMBL" id="KM105886">
    <property type="protein sequence ID" value="AIS23711.1"/>
    <property type="molecule type" value="Genomic_DNA"/>
</dbReference>
<proteinExistence type="predicted"/>
<dbReference type="Gene3D" id="3.40.50.410">
    <property type="entry name" value="von Willebrand factor, type A domain"/>
    <property type="match status" value="1"/>
</dbReference>
<gene>
    <name evidence="1" type="primary">ibsF</name>
</gene>
<reference evidence="1" key="1">
    <citation type="journal article" date="2014" name="Appl. Environ. Microbiol.">
        <title>Anaerobic activation of p-cymene in denitrifying betaproteobacteria: methyl group hydroxylation versus addition to fumarate.</title>
        <authorList>
            <person name="Strijkstra A."/>
            <person name="Trautwein K."/>
            <person name="Jarling R."/>
            <person name="Wohlbrand L."/>
            <person name="Dorries M."/>
            <person name="Reinhardt R."/>
            <person name="Drozdowska M."/>
            <person name="Golding B.T."/>
            <person name="Wilkes H."/>
            <person name="Rabus R."/>
        </authorList>
    </citation>
    <scope>NUCLEOTIDE SEQUENCE</scope>
    <source>
        <strain evidence="1">PCyN2</strain>
    </source>
</reference>
<protein>
    <submittedName>
        <fullName evidence="1">IbsF</fullName>
    </submittedName>
</protein>
<evidence type="ECO:0000313" key="1">
    <source>
        <dbReference type="EMBL" id="AIS23711.1"/>
    </source>
</evidence>
<name>A0A096ZNX9_9RHOO</name>
<dbReference type="AlphaFoldDB" id="A0A096ZNX9"/>